<accession>A0A0F9DHK2</accession>
<dbReference type="AlphaFoldDB" id="A0A0F9DHK2"/>
<protein>
    <submittedName>
        <fullName evidence="1">Uncharacterized protein</fullName>
    </submittedName>
</protein>
<organism evidence="1">
    <name type="scientific">marine sediment metagenome</name>
    <dbReference type="NCBI Taxonomy" id="412755"/>
    <lineage>
        <taxon>unclassified sequences</taxon>
        <taxon>metagenomes</taxon>
        <taxon>ecological metagenomes</taxon>
    </lineage>
</organism>
<evidence type="ECO:0000313" key="1">
    <source>
        <dbReference type="EMBL" id="KKL11488.1"/>
    </source>
</evidence>
<dbReference type="EMBL" id="LAZR01041634">
    <property type="protein sequence ID" value="KKL11488.1"/>
    <property type="molecule type" value="Genomic_DNA"/>
</dbReference>
<feature type="non-terminal residue" evidence="1">
    <location>
        <position position="1"/>
    </location>
</feature>
<reference evidence="1" key="1">
    <citation type="journal article" date="2015" name="Nature">
        <title>Complex archaea that bridge the gap between prokaryotes and eukaryotes.</title>
        <authorList>
            <person name="Spang A."/>
            <person name="Saw J.H."/>
            <person name="Jorgensen S.L."/>
            <person name="Zaremba-Niedzwiedzka K."/>
            <person name="Martijn J."/>
            <person name="Lind A.E."/>
            <person name="van Eijk R."/>
            <person name="Schleper C."/>
            <person name="Guy L."/>
            <person name="Ettema T.J."/>
        </authorList>
    </citation>
    <scope>NUCLEOTIDE SEQUENCE</scope>
</reference>
<comment type="caution">
    <text evidence="1">The sequence shown here is derived from an EMBL/GenBank/DDBJ whole genome shotgun (WGS) entry which is preliminary data.</text>
</comment>
<name>A0A0F9DHK2_9ZZZZ</name>
<proteinExistence type="predicted"/>
<sequence length="421" mass="44550">TTFFQILDKDGGDPVLNVDTTNERVGIGTATPTSHLEIRDNSQVTIPTLTFYDIDTNVADDQVIGEISWFSSDPSGGGVAERISLGALSTPGSFGGNADLVIKMGGTEKFRFSSDGSFRLIDDPDNQPSFFGQQLTADIFNLSSGTDPQVSFRNRDSFPSNGGNCLYLQGGVNSADSYVLKCTTGIGTATPVDRFIINGLGDVGIATILPNEKLQINGRINLTQQSGSTNDGTLWNDSTQEALQTFTSGIEQTLVGVIFTQTADQTIADTVTETTLFGTGVGTLTLPANFWTVGKTIRLEIHGEFADTGNPTADIHVFYGATKLSDSSPIALSGLSATEGWETRVLITCRSVGATGTVETHIDWEYETTTGSSLIERLDVAGTLTTIDTTASGALDVTFIWGTAAAANTITSKIAFVEVLN</sequence>
<gene>
    <name evidence="1" type="ORF">LCGC14_2545330</name>
</gene>